<protein>
    <recommendedName>
        <fullName evidence="5">DUF4148 domain-containing protein</fullName>
    </recommendedName>
</protein>
<dbReference type="AlphaFoldDB" id="A0A1B1UGV5"/>
<accession>A0A1B1UGV5</accession>
<reference evidence="3 4" key="1">
    <citation type="submission" date="2016-07" db="EMBL/GenBank/DDBJ databases">
        <title>Complete genome sequence of Bradyrhizobium icense LMTR 13T, a potential inoculant strain isolated from lima bean (Phaseolus lunatus) in Peru.</title>
        <authorList>
            <person name="Ormeno-Orrillo E."/>
            <person name="Duran D."/>
            <person name="Rogel M.A."/>
            <person name="Rey L."/>
            <person name="Imperial J."/>
            <person name="Ruiz-Argueso T."/>
            <person name="Martinez-Romero E."/>
        </authorList>
    </citation>
    <scope>NUCLEOTIDE SEQUENCE [LARGE SCALE GENOMIC DNA]</scope>
    <source>
        <strain evidence="3 4">LMTR 13</strain>
    </source>
</reference>
<dbReference type="KEGG" id="bic:LMTR13_19130"/>
<organism evidence="3 4">
    <name type="scientific">Bradyrhizobium icense</name>
    <dbReference type="NCBI Taxonomy" id="1274631"/>
    <lineage>
        <taxon>Bacteria</taxon>
        <taxon>Pseudomonadati</taxon>
        <taxon>Pseudomonadota</taxon>
        <taxon>Alphaproteobacteria</taxon>
        <taxon>Hyphomicrobiales</taxon>
        <taxon>Nitrobacteraceae</taxon>
        <taxon>Bradyrhizobium</taxon>
    </lineage>
</organism>
<evidence type="ECO:0000256" key="2">
    <source>
        <dbReference type="SAM" id="SignalP"/>
    </source>
</evidence>
<feature type="signal peptide" evidence="2">
    <location>
        <begin position="1"/>
        <end position="23"/>
    </location>
</feature>
<feature type="compositionally biased region" description="Low complexity" evidence="1">
    <location>
        <begin position="76"/>
        <end position="100"/>
    </location>
</feature>
<dbReference type="STRING" id="1274631.LMTR13_19130"/>
<feature type="chain" id="PRO_5008530524" description="DUF4148 domain-containing protein" evidence="2">
    <location>
        <begin position="24"/>
        <end position="100"/>
    </location>
</feature>
<dbReference type="RefSeq" id="WP_065729182.1">
    <property type="nucleotide sequence ID" value="NZ_CP016428.1"/>
</dbReference>
<sequence>MQAVGRILGAVAVIALLAGSAAAQQGPAKYGEEDKPKTPSQIAAEKEAERAYRRSLGNIPEQQKNSDPWGTMRGDSAPPKAAAKAPAAKSKAKSAEGAAK</sequence>
<keyword evidence="4" id="KW-1185">Reference proteome</keyword>
<feature type="region of interest" description="Disordered" evidence="1">
    <location>
        <begin position="24"/>
        <end position="100"/>
    </location>
</feature>
<evidence type="ECO:0000256" key="1">
    <source>
        <dbReference type="SAM" id="MobiDB-lite"/>
    </source>
</evidence>
<dbReference type="EMBL" id="CP016428">
    <property type="protein sequence ID" value="ANW01967.1"/>
    <property type="molecule type" value="Genomic_DNA"/>
</dbReference>
<dbReference type="Proteomes" id="UP000092839">
    <property type="component" value="Chromosome"/>
</dbReference>
<evidence type="ECO:0000313" key="4">
    <source>
        <dbReference type="Proteomes" id="UP000092839"/>
    </source>
</evidence>
<keyword evidence="2" id="KW-0732">Signal</keyword>
<gene>
    <name evidence="3" type="ORF">LMTR13_19130</name>
</gene>
<evidence type="ECO:0000313" key="3">
    <source>
        <dbReference type="EMBL" id="ANW01967.1"/>
    </source>
</evidence>
<proteinExistence type="predicted"/>
<name>A0A1B1UGV5_9BRAD</name>
<evidence type="ECO:0008006" key="5">
    <source>
        <dbReference type="Google" id="ProtNLM"/>
    </source>
</evidence>